<reference evidence="10" key="1">
    <citation type="journal article" date="2008" name="Proc. Natl. Acad. Sci. U.S.A.">
        <title>Horizontal gene transfer of the algal nuclear gene psbO to the photosynthetic sea slug Elysia chlorotica.</title>
        <authorList>
            <person name="Rumpho M.E."/>
            <person name="Worful J.M."/>
            <person name="Lee J."/>
            <person name="Kannan K."/>
            <person name="Tyler M.S."/>
            <person name="Bhattacharya D."/>
            <person name="Moustafa A."/>
            <person name="Manhart J.R."/>
        </authorList>
    </citation>
    <scope>NUCLEOTIDE SEQUENCE [LARGE SCALE GENOMIC DNA]</scope>
    <source>
        <strain>CCMP2940</strain>
    </source>
</reference>
<dbReference type="EMBL" id="EU912438">
    <property type="protein sequence ID" value="ACF70947.1"/>
    <property type="molecule type" value="Genomic_DNA"/>
</dbReference>
<evidence type="ECO:0000256" key="4">
    <source>
        <dbReference type="ARBA" id="ARBA00022640"/>
    </source>
</evidence>
<dbReference type="PANTHER" id="PTHR13691">
    <property type="entry name" value="RIBOSOMAL PROTEIN L2"/>
    <property type="match status" value="1"/>
</dbReference>
<evidence type="ECO:0000256" key="3">
    <source>
        <dbReference type="ARBA" id="ARBA00022528"/>
    </source>
</evidence>
<keyword evidence="3 10" id="KW-0150">Chloroplast</keyword>
<dbReference type="Gene3D" id="2.40.50.140">
    <property type="entry name" value="Nucleic acid-binding proteins"/>
    <property type="match status" value="1"/>
</dbReference>
<accession>B7T1Y1</accession>
<comment type="similarity">
    <text evidence="2 7">Belongs to the universal ribosomal protein uL2 family.</text>
</comment>
<evidence type="ECO:0000256" key="2">
    <source>
        <dbReference type="ARBA" id="ARBA00005636"/>
    </source>
</evidence>
<geneLocation type="chloroplast" evidence="10"/>
<dbReference type="GO" id="GO:0019843">
    <property type="term" value="F:rRNA binding"/>
    <property type="evidence" value="ECO:0007669"/>
    <property type="project" value="UniProtKB-UniRule"/>
</dbReference>
<protein>
    <recommendedName>
        <fullName evidence="7">Large ribosomal subunit protein uL2c</fullName>
    </recommendedName>
</protein>
<dbReference type="GO" id="GO:0003735">
    <property type="term" value="F:structural constituent of ribosome"/>
    <property type="evidence" value="ECO:0007669"/>
    <property type="project" value="InterPro"/>
</dbReference>
<dbReference type="PIRSF" id="PIRSF002158">
    <property type="entry name" value="Ribosomal_L2"/>
    <property type="match status" value="1"/>
</dbReference>
<dbReference type="InterPro" id="IPR022666">
    <property type="entry name" value="Ribosomal_uL2_RNA-bd_dom"/>
</dbReference>
<dbReference type="PANTHER" id="PTHR13691:SF5">
    <property type="entry name" value="LARGE RIBOSOMAL SUBUNIT PROTEIN UL2M"/>
    <property type="match status" value="1"/>
</dbReference>
<sequence length="275" mass="30925">MLIQVCKANTPGTRNSVLLKFDEITKNKPEKTLIKKLHRKKGRNNNGRITIRHRGGGHKRLYRTIDFKRNKLNIKGKIHSIEYDPNRNTKIALVHYEDGEKRYILCPDKLIVGSYIESGENIKSQIGNSLPLAYIPLGTFIHNIELSPNKGGQIVRAAGSFARILAKDDKYITLRLPSKEIRLIQSSCYATIGIISNRDAANVVLGKAGRKRWLGIRPTVRGSVMNPCDHPHGGGEGRAPIGRVKPYTPWGKSALGTKTRKKNKYSDIFILRSRQ</sequence>
<dbReference type="GeneID" id="7056038"/>
<dbReference type="GO" id="GO:0009507">
    <property type="term" value="C:chloroplast"/>
    <property type="evidence" value="ECO:0007669"/>
    <property type="project" value="UniProtKB-SubCell"/>
</dbReference>
<dbReference type="GO" id="GO:0005762">
    <property type="term" value="C:mitochondrial large ribosomal subunit"/>
    <property type="evidence" value="ECO:0007669"/>
    <property type="project" value="TreeGrafter"/>
</dbReference>
<dbReference type="InterPro" id="IPR022669">
    <property type="entry name" value="Ribosomal_uL2_C"/>
</dbReference>
<dbReference type="GO" id="GO:0032543">
    <property type="term" value="P:mitochondrial translation"/>
    <property type="evidence" value="ECO:0007669"/>
    <property type="project" value="TreeGrafter"/>
</dbReference>
<dbReference type="InterPro" id="IPR012340">
    <property type="entry name" value="NA-bd_OB-fold"/>
</dbReference>
<dbReference type="InterPro" id="IPR002171">
    <property type="entry name" value="Ribosomal_uL2"/>
</dbReference>
<dbReference type="InterPro" id="IPR022671">
    <property type="entry name" value="Ribosomal_uL2_CS"/>
</dbReference>
<dbReference type="Gene3D" id="4.10.950.10">
    <property type="entry name" value="Ribosomal protein L2, domain 3"/>
    <property type="match status" value="1"/>
</dbReference>
<dbReference type="FunFam" id="2.40.50.140:FF:000003">
    <property type="entry name" value="50S ribosomal protein L2"/>
    <property type="match status" value="1"/>
</dbReference>
<dbReference type="FunFam" id="2.30.30.30:FF:000001">
    <property type="entry name" value="50S ribosomal protein L2"/>
    <property type="match status" value="1"/>
</dbReference>
<keyword evidence="5 7" id="KW-0689">Ribosomal protein</keyword>
<dbReference type="InterPro" id="IPR005880">
    <property type="entry name" value="Ribosomal_uL2_bac/org-type"/>
</dbReference>
<keyword evidence="4 10" id="KW-0934">Plastid</keyword>
<keyword evidence="6 7" id="KW-0687">Ribonucleoprotein</keyword>
<dbReference type="InterPro" id="IPR008991">
    <property type="entry name" value="Translation_prot_SH3-like_sf"/>
</dbReference>
<dbReference type="RefSeq" id="YP_002327530.1">
    <property type="nucleotide sequence ID" value="NC_011600.1"/>
</dbReference>
<evidence type="ECO:0000256" key="5">
    <source>
        <dbReference type="ARBA" id="ARBA00022980"/>
    </source>
</evidence>
<feature type="domain" description="Large ribosomal subunit protein uL2 C-terminal" evidence="8">
    <location>
        <begin position="124"/>
        <end position="253"/>
    </location>
</feature>
<gene>
    <name evidence="7 10" type="primary">rpl2</name>
</gene>
<comment type="subcellular location">
    <subcellularLocation>
        <location evidence="1 7">Plastid</location>
        <location evidence="1 7">Chloroplast</location>
    </subcellularLocation>
</comment>
<dbReference type="Pfam" id="PF00181">
    <property type="entry name" value="Ribosomal_L2_N"/>
    <property type="match status" value="1"/>
</dbReference>
<organism evidence="10">
    <name type="scientific">Vaucheria litorea</name>
    <name type="common">Yellow-green alga</name>
    <dbReference type="NCBI Taxonomy" id="109269"/>
    <lineage>
        <taxon>Eukaryota</taxon>
        <taxon>Sar</taxon>
        <taxon>Stramenopiles</taxon>
        <taxon>Ochrophyta</taxon>
        <taxon>PX clade</taxon>
        <taxon>Xanthophyceae</taxon>
        <taxon>Vaucheriales</taxon>
        <taxon>Vaucheriaceae</taxon>
        <taxon>Vaucheria</taxon>
    </lineage>
</organism>
<comment type="subunit">
    <text evidence="7">Part of the 50S ribosomal subunit.</text>
</comment>
<dbReference type="Pfam" id="PF03947">
    <property type="entry name" value="Ribosomal_L2_C"/>
    <property type="match status" value="1"/>
</dbReference>
<evidence type="ECO:0000259" key="8">
    <source>
        <dbReference type="SMART" id="SM01382"/>
    </source>
</evidence>
<dbReference type="FunFam" id="4.10.950.10:FF:000001">
    <property type="entry name" value="50S ribosomal protein L2"/>
    <property type="match status" value="1"/>
</dbReference>
<name>B7T1Y1_VAULI</name>
<dbReference type="NCBIfam" id="TIGR01171">
    <property type="entry name" value="rplB_bact"/>
    <property type="match status" value="1"/>
</dbReference>
<dbReference type="HAMAP" id="MF_01320_B">
    <property type="entry name" value="Ribosomal_uL2_B"/>
    <property type="match status" value="1"/>
</dbReference>
<evidence type="ECO:0000256" key="6">
    <source>
        <dbReference type="ARBA" id="ARBA00023274"/>
    </source>
</evidence>
<proteinExistence type="inferred from homology"/>
<dbReference type="SMART" id="SM01382">
    <property type="entry name" value="Ribosomal_L2_C"/>
    <property type="match status" value="1"/>
</dbReference>
<dbReference type="SMART" id="SM01383">
    <property type="entry name" value="Ribosomal_L2"/>
    <property type="match status" value="1"/>
</dbReference>
<evidence type="ECO:0000256" key="1">
    <source>
        <dbReference type="ARBA" id="ARBA00004229"/>
    </source>
</evidence>
<dbReference type="SUPFAM" id="SSF50104">
    <property type="entry name" value="Translation proteins SH3-like domain"/>
    <property type="match status" value="1"/>
</dbReference>
<dbReference type="GO" id="GO:0016740">
    <property type="term" value="F:transferase activity"/>
    <property type="evidence" value="ECO:0007669"/>
    <property type="project" value="InterPro"/>
</dbReference>
<dbReference type="InterPro" id="IPR014726">
    <property type="entry name" value="Ribosomal_uL2_dom3"/>
</dbReference>
<evidence type="ECO:0000313" key="10">
    <source>
        <dbReference type="EMBL" id="ACF70947.1"/>
    </source>
</evidence>
<evidence type="ECO:0000256" key="7">
    <source>
        <dbReference type="HAMAP-Rule" id="MF_01320"/>
    </source>
</evidence>
<evidence type="ECO:0000259" key="9">
    <source>
        <dbReference type="SMART" id="SM01383"/>
    </source>
</evidence>
<dbReference type="PROSITE" id="PS00467">
    <property type="entry name" value="RIBOSOMAL_L2"/>
    <property type="match status" value="1"/>
</dbReference>
<dbReference type="Gene3D" id="2.30.30.30">
    <property type="match status" value="1"/>
</dbReference>
<feature type="domain" description="Large ribosomal subunit protein uL2 RNA-binding" evidence="9">
    <location>
        <begin position="42"/>
        <end position="118"/>
    </location>
</feature>
<dbReference type="AlphaFoldDB" id="B7T1Y1"/>
<dbReference type="InterPro" id="IPR014722">
    <property type="entry name" value="Rib_uL2_dom2"/>
</dbReference>
<dbReference type="SUPFAM" id="SSF50249">
    <property type="entry name" value="Nucleic acid-binding proteins"/>
    <property type="match status" value="1"/>
</dbReference>